<dbReference type="PROSITE" id="PS51762">
    <property type="entry name" value="GH16_2"/>
    <property type="match status" value="1"/>
</dbReference>
<dbReference type="STRING" id="337451.A0A3S3MZ13"/>
<dbReference type="GO" id="GO:0016762">
    <property type="term" value="F:xyloglucan:xyloglucosyl transferase activity"/>
    <property type="evidence" value="ECO:0007669"/>
    <property type="project" value="UniProtKB-EC"/>
</dbReference>
<keyword evidence="2 4" id="KW-0378">Hydrolase</keyword>
<keyword evidence="4" id="KW-0052">Apoplast</keyword>
<dbReference type="GO" id="GO:0071555">
    <property type="term" value="P:cell wall organization"/>
    <property type="evidence" value="ECO:0007669"/>
    <property type="project" value="UniProtKB-KW"/>
</dbReference>
<keyword evidence="3 4" id="KW-0326">Glycosidase</keyword>
<reference evidence="6 7" key="1">
    <citation type="journal article" date="2019" name="Nat. Plants">
        <title>Stout camphor tree genome fills gaps in understanding of flowering plant genome evolution.</title>
        <authorList>
            <person name="Chaw S.M."/>
            <person name="Liu Y.C."/>
            <person name="Wu Y.W."/>
            <person name="Wang H.Y."/>
            <person name="Lin C.I."/>
            <person name="Wu C.S."/>
            <person name="Ke H.M."/>
            <person name="Chang L.Y."/>
            <person name="Hsu C.Y."/>
            <person name="Yang H.T."/>
            <person name="Sudianto E."/>
            <person name="Hsu M.H."/>
            <person name="Wu K.P."/>
            <person name="Wang L.N."/>
            <person name="Leebens-Mack J.H."/>
            <person name="Tsai I.J."/>
        </authorList>
    </citation>
    <scope>NUCLEOTIDE SEQUENCE [LARGE SCALE GENOMIC DNA]</scope>
    <source>
        <strain evidence="7">cv. Chaw 1501</strain>
        <tissue evidence="6">Young leaves</tissue>
    </source>
</reference>
<comment type="similarity">
    <text evidence="4">Belongs to the glycosyl hydrolase 16 family.</text>
</comment>
<dbReference type="EMBL" id="QPKB01000005">
    <property type="protein sequence ID" value="RWR85162.1"/>
    <property type="molecule type" value="Genomic_DNA"/>
</dbReference>
<feature type="signal peptide" evidence="4">
    <location>
        <begin position="1"/>
        <end position="23"/>
    </location>
</feature>
<keyword evidence="7" id="KW-1185">Reference proteome</keyword>
<proteinExistence type="inferred from homology"/>
<feature type="domain" description="GH16" evidence="5">
    <location>
        <begin position="24"/>
        <end position="237"/>
    </location>
</feature>
<evidence type="ECO:0000313" key="6">
    <source>
        <dbReference type="EMBL" id="RWR85162.1"/>
    </source>
</evidence>
<dbReference type="InterPro" id="IPR044791">
    <property type="entry name" value="Beta-glucanase/XTH"/>
</dbReference>
<keyword evidence="4" id="KW-0961">Cell wall biogenesis/degradation</keyword>
<comment type="function">
    <text evidence="4">Catalyzes xyloglucan endohydrolysis (XEH) and/or endotransglycosylation (XET). Cleaves and religates xyloglucan polymers, an essential constituent of the primary cell wall, and thereby participates in cell wall construction of growing tissues.</text>
</comment>
<dbReference type="InterPro" id="IPR000757">
    <property type="entry name" value="Beta-glucanase-like"/>
</dbReference>
<comment type="PTM">
    <text evidence="4">Contains at least one intrachain disulfide bond essential for its enzymatic activity.</text>
</comment>
<sequence>MFPSAKKLLFASSFISCLGVSIGSPHGHYAPPKLNPLTNLFPHLTFNSSYSEFFGGPNIRRSNDGSHVDLSLNKYSGSGFFSQKNYYYGFFSTAIKLPPDYTAGVVVAYYMTNAGIFPHNHDEIDIELLGHEKRKEWVLQTNVYGNGSSTGREEKFYLWFDPTEEFHEYSIIWNYHHIVFLVDNIPVRELNHSEAIAGGYPSKPMSVYSTIWDGSEWATHGGKKPVNYAFAPFIASFTELEMEGCIWNQTKPVSLCPKSGQAERLGFDPIDGELFVSLSQQQKMGMEQIRKKFMFYSYCGDTARYSVLPPECKEKKTGHSQFEKGSREMKGEDLLPAMSKILRH</sequence>
<dbReference type="Pfam" id="PF00722">
    <property type="entry name" value="Glyco_hydro_16"/>
    <property type="match status" value="1"/>
</dbReference>
<keyword evidence="1 4" id="KW-0808">Transferase</keyword>
<comment type="caution">
    <text evidence="6">The sequence shown here is derived from an EMBL/GenBank/DDBJ whole genome shotgun (WGS) entry which is preliminary data.</text>
</comment>
<comment type="subcellular location">
    <subcellularLocation>
        <location evidence="4">Secreted</location>
        <location evidence="4">Cell wall</location>
    </subcellularLocation>
    <subcellularLocation>
        <location evidence="4">Secreted</location>
        <location evidence="4">Extracellular space</location>
        <location evidence="4">Apoplast</location>
    </subcellularLocation>
</comment>
<name>A0A3S3MZ13_9MAGN</name>
<dbReference type="InterPro" id="IPR013320">
    <property type="entry name" value="ConA-like_dom_sf"/>
</dbReference>
<dbReference type="AlphaFoldDB" id="A0A3S3MZ13"/>
<dbReference type="Pfam" id="PF06955">
    <property type="entry name" value="XET_C"/>
    <property type="match status" value="1"/>
</dbReference>
<keyword evidence="4" id="KW-0134">Cell wall</keyword>
<feature type="chain" id="PRO_5018379167" description="Xyloglucan endotransglucosylase/hydrolase" evidence="4">
    <location>
        <begin position="24"/>
        <end position="344"/>
    </location>
</feature>
<evidence type="ECO:0000256" key="2">
    <source>
        <dbReference type="ARBA" id="ARBA00022801"/>
    </source>
</evidence>
<organism evidence="6 7">
    <name type="scientific">Cinnamomum micranthum f. kanehirae</name>
    <dbReference type="NCBI Taxonomy" id="337451"/>
    <lineage>
        <taxon>Eukaryota</taxon>
        <taxon>Viridiplantae</taxon>
        <taxon>Streptophyta</taxon>
        <taxon>Embryophyta</taxon>
        <taxon>Tracheophyta</taxon>
        <taxon>Spermatophyta</taxon>
        <taxon>Magnoliopsida</taxon>
        <taxon>Magnoliidae</taxon>
        <taxon>Laurales</taxon>
        <taxon>Lauraceae</taxon>
        <taxon>Cinnamomum</taxon>
    </lineage>
</organism>
<gene>
    <name evidence="6" type="ORF">CKAN_01401300</name>
</gene>
<dbReference type="GO" id="GO:0004553">
    <property type="term" value="F:hydrolase activity, hydrolyzing O-glycosyl compounds"/>
    <property type="evidence" value="ECO:0007669"/>
    <property type="project" value="InterPro"/>
</dbReference>
<dbReference type="SUPFAM" id="SSF49899">
    <property type="entry name" value="Concanavalin A-like lectins/glucanases"/>
    <property type="match status" value="1"/>
</dbReference>
<evidence type="ECO:0000256" key="4">
    <source>
        <dbReference type="RuleBase" id="RU361120"/>
    </source>
</evidence>
<dbReference type="GO" id="GO:0048046">
    <property type="term" value="C:apoplast"/>
    <property type="evidence" value="ECO:0007669"/>
    <property type="project" value="UniProtKB-SubCell"/>
</dbReference>
<dbReference type="GO" id="GO:0044042">
    <property type="term" value="P:glucan metabolic process"/>
    <property type="evidence" value="ECO:0007669"/>
    <property type="project" value="InterPro"/>
</dbReference>
<evidence type="ECO:0000313" key="7">
    <source>
        <dbReference type="Proteomes" id="UP000283530"/>
    </source>
</evidence>
<dbReference type="OrthoDB" id="4781at2759"/>
<evidence type="ECO:0000259" key="5">
    <source>
        <dbReference type="PROSITE" id="PS51762"/>
    </source>
</evidence>
<keyword evidence="4" id="KW-0732">Signal</keyword>
<dbReference type="PANTHER" id="PTHR31062">
    <property type="entry name" value="XYLOGLUCAN ENDOTRANSGLUCOSYLASE/HYDROLASE PROTEIN 8-RELATED"/>
    <property type="match status" value="1"/>
</dbReference>
<evidence type="ECO:0000256" key="1">
    <source>
        <dbReference type="ARBA" id="ARBA00022679"/>
    </source>
</evidence>
<accession>A0A3S3MZ13</accession>
<dbReference type="Proteomes" id="UP000283530">
    <property type="component" value="Unassembled WGS sequence"/>
</dbReference>
<evidence type="ECO:0000256" key="3">
    <source>
        <dbReference type="ARBA" id="ARBA00023295"/>
    </source>
</evidence>
<dbReference type="InterPro" id="IPR010713">
    <property type="entry name" value="XET_C"/>
</dbReference>
<keyword evidence="4" id="KW-0964">Secreted</keyword>
<dbReference type="EC" id="2.4.1.207" evidence="4"/>
<dbReference type="Gene3D" id="2.60.120.200">
    <property type="match status" value="1"/>
</dbReference>
<protein>
    <recommendedName>
        <fullName evidence="4">Xyloglucan endotransglucosylase/hydrolase</fullName>
        <ecNumber evidence="4">2.4.1.207</ecNumber>
    </recommendedName>
</protein>